<keyword evidence="7" id="KW-0275">Fatty acid biosynthesis</keyword>
<dbReference type="EMBL" id="QJHL01000001">
    <property type="protein sequence ID" value="PXY47187.1"/>
    <property type="molecule type" value="Genomic_DNA"/>
</dbReference>
<comment type="caution">
    <text evidence="10">The sequence shown here is derived from an EMBL/GenBank/DDBJ whole genome shotgun (WGS) entry which is preliminary data.</text>
</comment>
<evidence type="ECO:0000259" key="9">
    <source>
        <dbReference type="Pfam" id="PF20791"/>
    </source>
</evidence>
<keyword evidence="11" id="KW-1185">Reference proteome</keyword>
<evidence type="ECO:0000313" key="11">
    <source>
        <dbReference type="Proteomes" id="UP000247681"/>
    </source>
</evidence>
<dbReference type="RefSeq" id="WP_110346188.1">
    <property type="nucleotide sequence ID" value="NZ_QJHL01000001.1"/>
</dbReference>
<dbReference type="AlphaFoldDB" id="A0A2V4C839"/>
<dbReference type="InterPro" id="IPR029069">
    <property type="entry name" value="HotDog_dom_sf"/>
</dbReference>
<evidence type="ECO:0000256" key="2">
    <source>
        <dbReference type="ARBA" id="ARBA00022516"/>
    </source>
</evidence>
<dbReference type="OrthoDB" id="9801517at2"/>
<evidence type="ECO:0000259" key="8">
    <source>
        <dbReference type="Pfam" id="PF01643"/>
    </source>
</evidence>
<dbReference type="PANTHER" id="PTHR31727:SF6">
    <property type="entry name" value="OLEOYL-ACYL CARRIER PROTEIN THIOESTERASE 1, CHLOROPLASTIC"/>
    <property type="match status" value="1"/>
</dbReference>
<gene>
    <name evidence="10" type="ORF">DMB68_08590</name>
</gene>
<evidence type="ECO:0000256" key="1">
    <source>
        <dbReference type="ARBA" id="ARBA00006500"/>
    </source>
</evidence>
<dbReference type="Pfam" id="PF20791">
    <property type="entry name" value="Acyl-ACP_TE_C"/>
    <property type="match status" value="1"/>
</dbReference>
<sequence length="249" mass="28668">MPISPNFTSILSKDWEINFTQCTPNGSLKYTDLCNILQLTAAAHSEVGGISFSDMQKFHQAWVLSRMRVEIADLPKSGDTVTVITWINSLENSRSVRALEMHVNGKKIVGCETYWAVFNTQLRRPEALALPYEHFELFPDKRATIEGFSKININHEKEAVFEKIVYLSDLDIVNHVNNVKYLEWCMDHVEPKRILKQQVQSFEMNFMKELSLKDTVIIHESDTEDNSATTFSITKGEKTCYALQLNWKK</sequence>
<reference evidence="10 11" key="1">
    <citation type="submission" date="2018-05" db="EMBL/GenBank/DDBJ databases">
        <title>Flavobacterium sp. strain IMCC34758, incomplete genome.</title>
        <authorList>
            <person name="Joung Y."/>
        </authorList>
    </citation>
    <scope>NUCLEOTIDE SEQUENCE [LARGE SCALE GENOMIC DNA]</scope>
    <source>
        <strain evidence="10 11">IMCC34758</strain>
    </source>
</reference>
<evidence type="ECO:0000313" key="10">
    <source>
        <dbReference type="EMBL" id="PXY47187.1"/>
    </source>
</evidence>
<evidence type="ECO:0000256" key="5">
    <source>
        <dbReference type="ARBA" id="ARBA00022946"/>
    </source>
</evidence>
<keyword evidence="5" id="KW-0809">Transit peptide</keyword>
<dbReference type="PANTHER" id="PTHR31727">
    <property type="entry name" value="OLEOYL-ACYL CARRIER PROTEIN THIOESTERASE 1, CHLOROPLASTIC"/>
    <property type="match status" value="1"/>
</dbReference>
<feature type="domain" description="Acyl-ACP thioesterase-like C-terminal" evidence="9">
    <location>
        <begin position="165"/>
        <end position="248"/>
    </location>
</feature>
<comment type="similarity">
    <text evidence="1">Belongs to the acyl-ACP thioesterase family.</text>
</comment>
<dbReference type="Pfam" id="PF01643">
    <property type="entry name" value="Acyl-ACP_TE"/>
    <property type="match status" value="1"/>
</dbReference>
<keyword evidence="4" id="KW-0276">Fatty acid metabolism</keyword>
<dbReference type="Gene3D" id="3.10.129.10">
    <property type="entry name" value="Hotdog Thioesterase"/>
    <property type="match status" value="1"/>
</dbReference>
<proteinExistence type="inferred from homology"/>
<protein>
    <submittedName>
        <fullName evidence="10">Acyl-[acyl-carrier-protein] thioesterase</fullName>
    </submittedName>
</protein>
<feature type="domain" description="Acyl-ACP thioesterase N-terminal hotdog" evidence="8">
    <location>
        <begin position="12"/>
        <end position="127"/>
    </location>
</feature>
<dbReference type="SUPFAM" id="SSF54637">
    <property type="entry name" value="Thioesterase/thiol ester dehydrase-isomerase"/>
    <property type="match status" value="2"/>
</dbReference>
<keyword evidence="3" id="KW-0378">Hydrolase</keyword>
<dbReference type="GO" id="GO:0000036">
    <property type="term" value="F:acyl carrier activity"/>
    <property type="evidence" value="ECO:0007669"/>
    <property type="project" value="TreeGrafter"/>
</dbReference>
<evidence type="ECO:0000256" key="7">
    <source>
        <dbReference type="ARBA" id="ARBA00023160"/>
    </source>
</evidence>
<evidence type="ECO:0000256" key="4">
    <source>
        <dbReference type="ARBA" id="ARBA00022832"/>
    </source>
</evidence>
<accession>A0A2V4C839</accession>
<dbReference type="InterPro" id="IPR002864">
    <property type="entry name" value="Acyl-ACP_thioesterase_NHD"/>
</dbReference>
<dbReference type="InterPro" id="IPR049427">
    <property type="entry name" value="Acyl-ACP_TE_C"/>
</dbReference>
<keyword evidence="6" id="KW-0443">Lipid metabolism</keyword>
<organism evidence="10 11">
    <name type="scientific">Flavobacterium hydrophilum</name>
    <dbReference type="NCBI Taxonomy" id="2211445"/>
    <lineage>
        <taxon>Bacteria</taxon>
        <taxon>Pseudomonadati</taxon>
        <taxon>Bacteroidota</taxon>
        <taxon>Flavobacteriia</taxon>
        <taxon>Flavobacteriales</taxon>
        <taxon>Flavobacteriaceae</taxon>
        <taxon>Flavobacterium</taxon>
    </lineage>
</organism>
<dbReference type="InterPro" id="IPR045023">
    <property type="entry name" value="FATA/B"/>
</dbReference>
<name>A0A2V4C839_9FLAO</name>
<dbReference type="Proteomes" id="UP000247681">
    <property type="component" value="Unassembled WGS sequence"/>
</dbReference>
<keyword evidence="2" id="KW-0444">Lipid biosynthesis</keyword>
<dbReference type="GO" id="GO:0016297">
    <property type="term" value="F:fatty acyl-[ACP] hydrolase activity"/>
    <property type="evidence" value="ECO:0007669"/>
    <property type="project" value="InterPro"/>
</dbReference>
<evidence type="ECO:0000256" key="3">
    <source>
        <dbReference type="ARBA" id="ARBA00022801"/>
    </source>
</evidence>
<evidence type="ECO:0000256" key="6">
    <source>
        <dbReference type="ARBA" id="ARBA00023098"/>
    </source>
</evidence>